<accession>A0A2N5TJ41</accession>
<dbReference type="EMBL" id="PGCI01000532">
    <property type="protein sequence ID" value="PLW25507.1"/>
    <property type="molecule type" value="Genomic_DNA"/>
</dbReference>
<organism evidence="2 3">
    <name type="scientific">Puccinia coronata f. sp. avenae</name>
    <dbReference type="NCBI Taxonomy" id="200324"/>
    <lineage>
        <taxon>Eukaryota</taxon>
        <taxon>Fungi</taxon>
        <taxon>Dikarya</taxon>
        <taxon>Basidiomycota</taxon>
        <taxon>Pucciniomycotina</taxon>
        <taxon>Pucciniomycetes</taxon>
        <taxon>Pucciniales</taxon>
        <taxon>Pucciniaceae</taxon>
        <taxon>Puccinia</taxon>
    </lineage>
</organism>
<evidence type="ECO:0000313" key="3">
    <source>
        <dbReference type="Proteomes" id="UP000235392"/>
    </source>
</evidence>
<dbReference type="Proteomes" id="UP000235392">
    <property type="component" value="Unassembled WGS sequence"/>
</dbReference>
<dbReference type="InterPro" id="IPR054722">
    <property type="entry name" value="PolX-like_BBD"/>
</dbReference>
<proteinExistence type="predicted"/>
<protein>
    <recommendedName>
        <fullName evidence="1">Retrovirus-related Pol polyprotein from transposon TNT 1-94-like beta-barrel domain-containing protein</fullName>
    </recommendedName>
</protein>
<sequence length="121" mass="13128">MIACNVAGFRRALSANAFRENCCFLDSGASHHMFSDRSCFEDYHKRTTLIELADGNNLKSTGKGQVQIFTENSSSITLKALHVPELADGAVAFSAEIIGGTCNVKLEPTPQELPDIQAPRL</sequence>
<evidence type="ECO:0000259" key="1">
    <source>
        <dbReference type="Pfam" id="PF22936"/>
    </source>
</evidence>
<feature type="domain" description="Retrovirus-related Pol polyprotein from transposon TNT 1-94-like beta-barrel" evidence="1">
    <location>
        <begin position="24"/>
        <end position="87"/>
    </location>
</feature>
<comment type="caution">
    <text evidence="2">The sequence shown here is derived from an EMBL/GenBank/DDBJ whole genome shotgun (WGS) entry which is preliminary data.</text>
</comment>
<dbReference type="AlphaFoldDB" id="A0A2N5TJ41"/>
<name>A0A2N5TJ41_9BASI</name>
<gene>
    <name evidence="2" type="ORF">PCASD_25228</name>
</gene>
<reference evidence="2 3" key="1">
    <citation type="submission" date="2017-11" db="EMBL/GenBank/DDBJ databases">
        <title>De novo assembly and phasing of dikaryotic genomes from two isolates of Puccinia coronata f. sp. avenae, the causal agent of oat crown rust.</title>
        <authorList>
            <person name="Miller M.E."/>
            <person name="Zhang Y."/>
            <person name="Omidvar V."/>
            <person name="Sperschneider J."/>
            <person name="Schwessinger B."/>
            <person name="Raley C."/>
            <person name="Palmer J.M."/>
            <person name="Garnica D."/>
            <person name="Upadhyaya N."/>
            <person name="Rathjen J."/>
            <person name="Taylor J.M."/>
            <person name="Park R.F."/>
            <person name="Dodds P.N."/>
            <person name="Hirsch C.D."/>
            <person name="Kianian S.F."/>
            <person name="Figueroa M."/>
        </authorList>
    </citation>
    <scope>NUCLEOTIDE SEQUENCE [LARGE SCALE GENOMIC DNA]</scope>
    <source>
        <strain evidence="2">12SD80</strain>
    </source>
</reference>
<evidence type="ECO:0000313" key="2">
    <source>
        <dbReference type="EMBL" id="PLW25507.1"/>
    </source>
</evidence>
<dbReference type="Pfam" id="PF22936">
    <property type="entry name" value="Pol_BBD"/>
    <property type="match status" value="1"/>
</dbReference>